<dbReference type="OrthoDB" id="9988524at2759"/>
<organism evidence="1 2">
    <name type="scientific">Circinella minor</name>
    <dbReference type="NCBI Taxonomy" id="1195481"/>
    <lineage>
        <taxon>Eukaryota</taxon>
        <taxon>Fungi</taxon>
        <taxon>Fungi incertae sedis</taxon>
        <taxon>Mucoromycota</taxon>
        <taxon>Mucoromycotina</taxon>
        <taxon>Mucoromycetes</taxon>
        <taxon>Mucorales</taxon>
        <taxon>Lichtheimiaceae</taxon>
        <taxon>Circinella</taxon>
    </lineage>
</organism>
<evidence type="ECO:0000313" key="1">
    <source>
        <dbReference type="EMBL" id="KAG2219733.1"/>
    </source>
</evidence>
<dbReference type="Proteomes" id="UP000646827">
    <property type="component" value="Unassembled WGS sequence"/>
</dbReference>
<dbReference type="EMBL" id="JAEPRB010000166">
    <property type="protein sequence ID" value="KAG2219733.1"/>
    <property type="molecule type" value="Genomic_DNA"/>
</dbReference>
<feature type="non-terminal residue" evidence="1">
    <location>
        <position position="1"/>
    </location>
</feature>
<comment type="caution">
    <text evidence="1">The sequence shown here is derived from an EMBL/GenBank/DDBJ whole genome shotgun (WGS) entry which is preliminary data.</text>
</comment>
<accession>A0A8H7S1K4</accession>
<name>A0A8H7S1K4_9FUNG</name>
<gene>
    <name evidence="1" type="ORF">INT45_007772</name>
</gene>
<dbReference type="SUPFAM" id="SSF52799">
    <property type="entry name" value="(Phosphotyrosine protein) phosphatases II"/>
    <property type="match status" value="1"/>
</dbReference>
<reference evidence="1 2" key="1">
    <citation type="submission" date="2020-12" db="EMBL/GenBank/DDBJ databases">
        <title>Metabolic potential, ecology and presence of endohyphal bacteria is reflected in genomic diversity of Mucoromycotina.</title>
        <authorList>
            <person name="Muszewska A."/>
            <person name="Okrasinska A."/>
            <person name="Steczkiewicz K."/>
            <person name="Drgas O."/>
            <person name="Orlowska M."/>
            <person name="Perlinska-Lenart U."/>
            <person name="Aleksandrzak-Piekarczyk T."/>
            <person name="Szatraj K."/>
            <person name="Zielenkiewicz U."/>
            <person name="Pilsyk S."/>
            <person name="Malc E."/>
            <person name="Mieczkowski P."/>
            <person name="Kruszewska J.S."/>
            <person name="Biernat P."/>
            <person name="Pawlowska J."/>
        </authorList>
    </citation>
    <scope>NUCLEOTIDE SEQUENCE [LARGE SCALE GENOMIC DNA]</scope>
    <source>
        <strain evidence="1 2">CBS 142.35</strain>
    </source>
</reference>
<dbReference type="AlphaFoldDB" id="A0A8H7S1K4"/>
<dbReference type="InterPro" id="IPR029021">
    <property type="entry name" value="Prot-tyrosine_phosphatase-like"/>
</dbReference>
<dbReference type="SUPFAM" id="SSF53474">
    <property type="entry name" value="alpha/beta-Hydrolases"/>
    <property type="match status" value="1"/>
</dbReference>
<sequence>KYELCIIHYKNLYLFLFNLVSKISKVTSVLTCHGLNDTVVTPDNAAMIANLVPNHTLELIQGANHTFDDKYEDLISIIIRHFKKYENSAYERAHKLGHHMNVCIPRWIDVEGVKNFRDIGGWPLKDGSGYVRERIIFRSAQLGGITEKGIQTLRHLRISGVFDFRSDSEIKPSMKMPEMHGITYYQCAMYNDKDFAPEKKKEHVKVFFQGPEGICKGYLSMLNKAKDQYRKDRTGLFFILLLGLCGVDDDIIANEFALTSLGIWESRKRLEEGAKEYGISVEQAQDILSASLPGIILVLKHIRTKYGSSEGFIHQECGLTKEQCKNLRDIMIIPIRSEERQLYRGIEP</sequence>
<dbReference type="Pfam" id="PF13350">
    <property type="entry name" value="Y_phosphatase3"/>
    <property type="match status" value="1"/>
</dbReference>
<dbReference type="InterPro" id="IPR026893">
    <property type="entry name" value="Tyr/Ser_Pase_IphP-type"/>
</dbReference>
<keyword evidence="2" id="KW-1185">Reference proteome</keyword>
<dbReference type="Gene3D" id="3.40.50.1820">
    <property type="entry name" value="alpha/beta hydrolase"/>
    <property type="match status" value="1"/>
</dbReference>
<dbReference type="GO" id="GO:0004721">
    <property type="term" value="F:phosphoprotein phosphatase activity"/>
    <property type="evidence" value="ECO:0007669"/>
    <property type="project" value="InterPro"/>
</dbReference>
<dbReference type="InterPro" id="IPR029058">
    <property type="entry name" value="AB_hydrolase_fold"/>
</dbReference>
<proteinExistence type="predicted"/>
<protein>
    <submittedName>
        <fullName evidence="1">Uncharacterized protein</fullName>
    </submittedName>
</protein>
<dbReference type="Gene3D" id="3.90.190.10">
    <property type="entry name" value="Protein tyrosine phosphatase superfamily"/>
    <property type="match status" value="2"/>
</dbReference>
<evidence type="ECO:0000313" key="2">
    <source>
        <dbReference type="Proteomes" id="UP000646827"/>
    </source>
</evidence>